<feature type="compositionally biased region" description="Polar residues" evidence="8">
    <location>
        <begin position="688"/>
        <end position="699"/>
    </location>
</feature>
<evidence type="ECO:0000256" key="1">
    <source>
        <dbReference type="ARBA" id="ARBA00004123"/>
    </source>
</evidence>
<reference evidence="11" key="1">
    <citation type="submission" date="2025-08" db="UniProtKB">
        <authorList>
            <consortium name="RefSeq"/>
        </authorList>
    </citation>
    <scope>IDENTIFICATION</scope>
    <source>
        <strain evidence="11">J_2021</strain>
        <tissue evidence="11">Erythrocytes</tissue>
    </source>
</reference>
<feature type="compositionally biased region" description="Polar residues" evidence="8">
    <location>
        <begin position="978"/>
        <end position="993"/>
    </location>
</feature>
<feature type="compositionally biased region" description="Low complexity" evidence="8">
    <location>
        <begin position="933"/>
        <end position="944"/>
    </location>
</feature>
<protein>
    <submittedName>
        <fullName evidence="11">Activating transcription factor 7-interacting protein 1 isoform X1</fullName>
    </submittedName>
</protein>
<keyword evidence="3" id="KW-0678">Repressor</keyword>
<evidence type="ECO:0000313" key="11">
    <source>
        <dbReference type="RefSeq" id="XP_041417511.1"/>
    </source>
</evidence>
<evidence type="ECO:0000256" key="6">
    <source>
        <dbReference type="ARBA" id="ARBA00023163"/>
    </source>
</evidence>
<evidence type="ECO:0000256" key="3">
    <source>
        <dbReference type="ARBA" id="ARBA00022491"/>
    </source>
</evidence>
<comment type="subcellular location">
    <subcellularLocation>
        <location evidence="1">Nucleus</location>
    </subcellularLocation>
</comment>
<keyword evidence="7" id="KW-0539">Nucleus</keyword>
<feature type="compositionally biased region" description="Polar residues" evidence="8">
    <location>
        <begin position="469"/>
        <end position="484"/>
    </location>
</feature>
<dbReference type="PROSITE" id="PS50853">
    <property type="entry name" value="FN3"/>
    <property type="match status" value="1"/>
</dbReference>
<proteinExistence type="inferred from homology"/>
<dbReference type="Proteomes" id="UP000186698">
    <property type="component" value="Chromosome 4S"/>
</dbReference>
<feature type="compositionally biased region" description="Low complexity" evidence="8">
    <location>
        <begin position="1054"/>
        <end position="1067"/>
    </location>
</feature>
<evidence type="ECO:0000256" key="4">
    <source>
        <dbReference type="ARBA" id="ARBA00023015"/>
    </source>
</evidence>
<feature type="compositionally biased region" description="Pro residues" evidence="8">
    <location>
        <begin position="1180"/>
        <end position="1193"/>
    </location>
</feature>
<organism evidence="10 11">
    <name type="scientific">Xenopus laevis</name>
    <name type="common">African clawed frog</name>
    <dbReference type="NCBI Taxonomy" id="8355"/>
    <lineage>
        <taxon>Eukaryota</taxon>
        <taxon>Metazoa</taxon>
        <taxon>Chordata</taxon>
        <taxon>Craniata</taxon>
        <taxon>Vertebrata</taxon>
        <taxon>Euteleostomi</taxon>
        <taxon>Amphibia</taxon>
        <taxon>Batrachia</taxon>
        <taxon>Anura</taxon>
        <taxon>Pipoidea</taxon>
        <taxon>Pipidae</taxon>
        <taxon>Xenopodinae</taxon>
        <taxon>Xenopus</taxon>
        <taxon>Xenopus</taxon>
    </lineage>
</organism>
<dbReference type="OrthoDB" id="2434995at2759"/>
<evidence type="ECO:0000256" key="8">
    <source>
        <dbReference type="SAM" id="MobiDB-lite"/>
    </source>
</evidence>
<evidence type="ECO:0000313" key="10">
    <source>
        <dbReference type="Proteomes" id="UP000186698"/>
    </source>
</evidence>
<keyword evidence="4" id="KW-0805">Transcription regulation</keyword>
<feature type="compositionally biased region" description="Basic and acidic residues" evidence="8">
    <location>
        <begin position="566"/>
        <end position="575"/>
    </location>
</feature>
<dbReference type="GO" id="GO:0003712">
    <property type="term" value="F:transcription coregulator activity"/>
    <property type="evidence" value="ECO:0000318"/>
    <property type="project" value="GO_Central"/>
</dbReference>
<feature type="compositionally biased region" description="Basic and acidic residues" evidence="8">
    <location>
        <begin position="298"/>
        <end position="308"/>
    </location>
</feature>
<feature type="region of interest" description="Disordered" evidence="8">
    <location>
        <begin position="923"/>
        <end position="945"/>
    </location>
</feature>
<dbReference type="InterPro" id="IPR003961">
    <property type="entry name" value="FN3_dom"/>
</dbReference>
<dbReference type="InterPro" id="IPR056565">
    <property type="entry name" value="Fn3_ATF7IP"/>
</dbReference>
<dbReference type="InterPro" id="IPR036116">
    <property type="entry name" value="FN3_sf"/>
</dbReference>
<dbReference type="InterPro" id="IPR026085">
    <property type="entry name" value="ATF7-int"/>
</dbReference>
<feature type="region of interest" description="Disordered" evidence="8">
    <location>
        <begin position="186"/>
        <end position="208"/>
    </location>
</feature>
<keyword evidence="5" id="KW-0010">Activator</keyword>
<keyword evidence="6" id="KW-0804">Transcription</keyword>
<dbReference type="SUPFAM" id="SSF49265">
    <property type="entry name" value="Fibronectin type III"/>
    <property type="match status" value="1"/>
</dbReference>
<feature type="region of interest" description="Disordered" evidence="8">
    <location>
        <begin position="958"/>
        <end position="1009"/>
    </location>
</feature>
<dbReference type="Gene3D" id="2.60.40.10">
    <property type="entry name" value="Immunoglobulins"/>
    <property type="match status" value="1"/>
</dbReference>
<sequence>MWDVSCCTQLLQYSSWQAQKSVQRVQMLCFSKRTLAVQLLNRFKMDTSEEPQKKVFKARKTMKASDRQQLDAVHKAKEELLKPTELKLLNGNHENGDIDIIAETDFVNDRKELNGMIDVKSESHEVSIVKLSDIKEGIMKLDQTKDLKLNIELHSTESPVCQDNETNMLACEDKVPVASDNCAEQHEENSTDVAQEETPSLQSLDKTTTNIELSEKLSEVNNSGEEESHIVLDGIHELEDDIPEEEVKGDVNGRALAEENMDVEHEEQEKILQKEEEEESNDLKDSTDEQGVESDVAEGTKELSKEELQETTENVNHQEMKPEGETENAANIPEGTNALVHGQQEEGAIQDMDIGQEGGCSEENLESLETPIDDSQPAEEAISSSMEIDQSMKVEEQKCSVVQESALEKSVLEIQTGARLESPDTMETDEIIPILEKLAPVEDEPVDFVNTDLNSESVADTEEEKTGNEETSPSKQDSSETLPSETFLVLSDEEEPSDERSSPAVEKTSAPQDADVDIAEVSAEKKEEQKDEEQKEESVKEPQAEKSNVSPGEVSPGEVSRRKRSKSEDLDSESSKRRRYEGEEYEAELQVKITAGDDLNKKLQNVIQKMLEEKLSTLQCVVFEKTIADLKSRVEKIECKKHENILYAIQAKIARLTKRFGAAKEDLKKRPEQSATVLPASPGKGANEASTGNNSVNYRSGSTVRQMLESKRNVGETVTTFQPSTTGQPSTPTTSSLQHRTPNTTTQVSVSHSTANTSLQARAPPDWKLIQQRLNASSIGTPQNTINNQNKPSPPVTSAPLMTSVIPATTTTTVVGNNQVSGSNSQPMSVSLQSLPVILHVPVSMQSQSQLMQGTTGTLVTNKQSGNVEFIPVQNQSSISNLTKATPVSLAPNKTVNSLSMPSPSIQRNTLANSLSSTLTVQSIPTTHSAAQSSRPSLPSTASSGIYNQVNNRITSQMKSPLSGFNSSSAAEATSSTREVQVNRTSSAESVQSKRVAESSAVSGKPGGVIDLTLDEEDIEITSQDSRRTSTSGLAVNVQSQMISRPSQPPQPNTLQSPSTSASLSSQATIHVLPTAQTTVNITQRPGTQTARTSAPRTPNNPQMVYAPSNLTAAPVQTPIRNTVMQNQNLRQITPQAGGVPVRMQQTAAYVVNNGMTMGSAGPQLTVHHRPPQETVRPIHPAPLPEAPPPQRLPPEAAGTSPPQKPHLKLARVQSQNGIVLSWSVLEVDRSCAIVDSYHLYAYHEDPNATSPSQWKKIGEVKALPLPMACTLTQFVSGSKYYFAVRAKDIYGRYGQFCDPQSTDVISTQSS</sequence>
<feature type="compositionally biased region" description="Basic and acidic residues" evidence="8">
    <location>
        <begin position="522"/>
        <end position="544"/>
    </location>
</feature>
<dbReference type="GeneID" id="100037055"/>
<dbReference type="RefSeq" id="XP_041417511.1">
    <property type="nucleotide sequence ID" value="XM_041561577.1"/>
</dbReference>
<feature type="compositionally biased region" description="Low complexity" evidence="8">
    <location>
        <begin position="967"/>
        <end position="977"/>
    </location>
</feature>
<evidence type="ECO:0000256" key="5">
    <source>
        <dbReference type="ARBA" id="ARBA00023159"/>
    </source>
</evidence>
<keyword evidence="10" id="KW-1185">Reference proteome</keyword>
<feature type="compositionally biased region" description="Polar residues" evidence="8">
    <location>
        <begin position="191"/>
        <end position="208"/>
    </location>
</feature>
<gene>
    <name evidence="11" type="primary">atf7ip.S</name>
</gene>
<feature type="region of interest" description="Disordered" evidence="8">
    <location>
        <begin position="1083"/>
        <end position="1102"/>
    </location>
</feature>
<feature type="region of interest" description="Disordered" evidence="8">
    <location>
        <begin position="1042"/>
        <end position="1067"/>
    </location>
</feature>
<dbReference type="Pfam" id="PF16788">
    <property type="entry name" value="ATF7IP_BD"/>
    <property type="match status" value="1"/>
</dbReference>
<dbReference type="CDD" id="cd00063">
    <property type="entry name" value="FN3"/>
    <property type="match status" value="1"/>
</dbReference>
<feature type="compositionally biased region" description="Polar residues" evidence="8">
    <location>
        <begin position="923"/>
        <end position="932"/>
    </location>
</feature>
<feature type="compositionally biased region" description="Low complexity" evidence="8">
    <location>
        <begin position="719"/>
        <end position="738"/>
    </location>
</feature>
<dbReference type="GO" id="GO:0005634">
    <property type="term" value="C:nucleus"/>
    <property type="evidence" value="ECO:0000318"/>
    <property type="project" value="GO_Central"/>
</dbReference>
<dbReference type="GO" id="GO:0005667">
    <property type="term" value="C:transcription regulator complex"/>
    <property type="evidence" value="ECO:0000318"/>
    <property type="project" value="GO_Central"/>
</dbReference>
<dbReference type="InterPro" id="IPR013783">
    <property type="entry name" value="Ig-like_fold"/>
</dbReference>
<feature type="region of interest" description="Disordered" evidence="8">
    <location>
        <begin position="440"/>
        <end position="584"/>
    </location>
</feature>
<feature type="region of interest" description="Disordered" evidence="8">
    <location>
        <begin position="714"/>
        <end position="749"/>
    </location>
</feature>
<dbReference type="CTD" id="100037055"/>
<dbReference type="PANTHER" id="PTHR23210">
    <property type="entry name" value="ACTIVATING TRANSCRIPTION FACTOR 7 INTERACTING PROTEIN"/>
    <property type="match status" value="1"/>
</dbReference>
<feature type="region of interest" description="Disordered" evidence="8">
    <location>
        <begin position="257"/>
        <end position="395"/>
    </location>
</feature>
<feature type="region of interest" description="Disordered" evidence="8">
    <location>
        <begin position="664"/>
        <end position="699"/>
    </location>
</feature>
<evidence type="ECO:0000256" key="7">
    <source>
        <dbReference type="ARBA" id="ARBA00023242"/>
    </source>
</evidence>
<dbReference type="GO" id="GO:0006355">
    <property type="term" value="P:regulation of DNA-templated transcription"/>
    <property type="evidence" value="ECO:0000318"/>
    <property type="project" value="GO_Central"/>
</dbReference>
<dbReference type="PANTHER" id="PTHR23210:SF27">
    <property type="entry name" value="ACTIVATING TRANSCRIPTION FACTOR 7 INTERACTING PROTEIN"/>
    <property type="match status" value="1"/>
</dbReference>
<feature type="region of interest" description="Disordered" evidence="8">
    <location>
        <begin position="1163"/>
        <end position="1206"/>
    </location>
</feature>
<comment type="similarity">
    <text evidence="2">Belongs to the MCAF family.</text>
</comment>
<feature type="domain" description="Fibronectin type-III" evidence="9">
    <location>
        <begin position="1202"/>
        <end position="1311"/>
    </location>
</feature>
<feature type="compositionally biased region" description="Polar residues" evidence="8">
    <location>
        <begin position="739"/>
        <end position="749"/>
    </location>
</feature>
<evidence type="ECO:0000259" key="9">
    <source>
        <dbReference type="PROSITE" id="PS50853"/>
    </source>
</evidence>
<name>A0A8J1KJM5_XENLA</name>
<evidence type="ECO:0000256" key="2">
    <source>
        <dbReference type="ARBA" id="ARBA00010344"/>
    </source>
</evidence>
<dbReference type="Pfam" id="PF16794">
    <property type="entry name" value="fn3_4"/>
    <property type="match status" value="1"/>
</dbReference>
<dbReference type="InterPro" id="IPR031870">
    <property type="entry name" value="ATF7IP_BD"/>
</dbReference>
<accession>A0A8J1KJM5</accession>